<evidence type="ECO:0000256" key="4">
    <source>
        <dbReference type="ARBA" id="ARBA00015536"/>
    </source>
</evidence>
<organism evidence="17 18">
    <name type="scientific">Smittium mucronatum</name>
    <dbReference type="NCBI Taxonomy" id="133383"/>
    <lineage>
        <taxon>Eukaryota</taxon>
        <taxon>Fungi</taxon>
        <taxon>Fungi incertae sedis</taxon>
        <taxon>Zoopagomycota</taxon>
        <taxon>Kickxellomycotina</taxon>
        <taxon>Harpellomycetes</taxon>
        <taxon>Harpellales</taxon>
        <taxon>Legeriomycetaceae</taxon>
        <taxon>Smittium</taxon>
    </lineage>
</organism>
<name>A0A1R0H166_9FUNG</name>
<evidence type="ECO:0000259" key="15">
    <source>
        <dbReference type="SMART" id="SM00313"/>
    </source>
</evidence>
<dbReference type="Pfam" id="PF02194">
    <property type="entry name" value="PXA"/>
    <property type="match status" value="1"/>
</dbReference>
<evidence type="ECO:0000313" key="18">
    <source>
        <dbReference type="Proteomes" id="UP000187455"/>
    </source>
</evidence>
<dbReference type="SMART" id="SM00320">
    <property type="entry name" value="WD40"/>
    <property type="match status" value="6"/>
</dbReference>
<dbReference type="OrthoDB" id="540662at2759"/>
<dbReference type="Gene3D" id="4.10.280.110">
    <property type="entry name" value="Pre-mRNA processing factor 4 domain"/>
    <property type="match status" value="1"/>
</dbReference>
<dbReference type="GO" id="GO:0000398">
    <property type="term" value="P:mRNA splicing, via spliceosome"/>
    <property type="evidence" value="ECO:0007669"/>
    <property type="project" value="TreeGrafter"/>
</dbReference>
<keyword evidence="18" id="KW-1185">Reference proteome</keyword>
<feature type="region of interest" description="Disordered" evidence="14">
    <location>
        <begin position="1"/>
        <end position="28"/>
    </location>
</feature>
<dbReference type="GO" id="GO:0017070">
    <property type="term" value="F:U6 snRNA binding"/>
    <property type="evidence" value="ECO:0007669"/>
    <property type="project" value="TreeGrafter"/>
</dbReference>
<dbReference type="GO" id="GO:0000776">
    <property type="term" value="C:kinetochore"/>
    <property type="evidence" value="ECO:0007669"/>
    <property type="project" value="UniProtKB-KW"/>
</dbReference>
<keyword evidence="17" id="KW-0687">Ribonucleoprotein</keyword>
<comment type="caution">
    <text evidence="17">The sequence shown here is derived from an EMBL/GenBank/DDBJ whole genome shotgun (WGS) entry which is preliminary data.</text>
</comment>
<dbReference type="EMBL" id="LSSL01001191">
    <property type="protein sequence ID" value="OLY82889.1"/>
    <property type="molecule type" value="Genomic_DNA"/>
</dbReference>
<dbReference type="SMART" id="SM00364">
    <property type="entry name" value="LRR_BAC"/>
    <property type="match status" value="7"/>
</dbReference>
<protein>
    <recommendedName>
        <fullName evidence="4">Leucine-rich repeat and WD repeat-containing protein 1</fullName>
    </recommendedName>
    <alternativeName>
        <fullName evidence="12">Origin recognition complex-associated protein</fullName>
    </alternativeName>
</protein>
<dbReference type="InterPro" id="IPR036285">
    <property type="entry name" value="PRP4-like_sf"/>
</dbReference>
<dbReference type="SMART" id="SM00369">
    <property type="entry name" value="LRR_TYP"/>
    <property type="match status" value="9"/>
</dbReference>
<feature type="repeat" description="WD" evidence="13">
    <location>
        <begin position="1749"/>
        <end position="1790"/>
    </location>
</feature>
<evidence type="ECO:0000256" key="5">
    <source>
        <dbReference type="ARBA" id="ARBA00022574"/>
    </source>
</evidence>
<evidence type="ECO:0000256" key="2">
    <source>
        <dbReference type="ARBA" id="ARBA00004629"/>
    </source>
</evidence>
<sequence length="1915" mass="217225">MSTMKGVTQKNSSVIPQNQKIPVEKPESKKLINIQNNLPKTVDFMGISKEKNLPKKSNVSQIKKNPAAISKNPLPSYSFQSKSSEFQNDLSKNKTSKNSNGSNLIGKKPLSQVPSKDKLPLTRHNVDSSKNLEYYPNTEKPIKSNLNSIKKTDLNKNGLNKPWLKTRTNKNFLLNTQNDKNIITKKMLRNARSSGKIDLSSRELTEIPDSVYFMYDRKFQDSIQDQNNNDDRYESEPEKWWENEPLSRLLCFDNKISSVSSKIINFKYLEFIDLRYNNLVDLPKEFGELENLVTLNLAGNQIQIFPQCLTQCSSLSELNFQGNKINELPSELGFLEKNLVNLDISGNQVQECSSFLSQMTKLKKLNISDNKVKIFPKNQNWLYTVEELNASNNQLSFLFYEPSDGFKSLNDPSLGDELSKKLCIAPRLSTLNASNNKIVSMFNCENTLRSFFKNLEFPELKSLIMNDNRLHSAFITEMGSLKLPKLLVVEISDNNINEIDEEFLSNLPVVNRINICNNNIKDLPNYLGKVRSLSYIGISGNPMKSSLLLKNTSQLIEYFSGLNLGNSLENNLKTCDEDRIHGSNAIELTESENKRLTLDPYFKNDRLNLKNFCDIDLLLSYSSDQLESCLNYNKKIANANEPETIVKVLNLQSNLLTEIPIELVKFFSHTLEELEISNNKLKSLDVLYNNSTVFPKLKKIDLSGNQIDDLDKLNLLRPISGQMPNETNPITLNKLGEIMPQLQDINLSHNLLKNLPETTGFNKCDIGTGSLERTLDHDQPYNIKSFLGTECLVNINLSNNRINKIPSKCLVGLERVDLSNNSIDDVPLQIGWISSIKSIELGGNTFRVPRRNILEKGSDAVDWYNFFFVDLSLVVCTWLKDLGECESRLNSVYAGTCNSIEELYQKRYPHVAMLVSVESEFYYLRHLSNEILRILVPPDVLADEAATHLLREILGSLVLRTVVDLGSDPNTFNSAIISAFGKLSKDDYFSKADMGRYFSIPNTDTKDSNSGEANSLQKMLSEALETNIQFKHNVSNDKGFKNVKTKSRVNSDSHTPKKKLFSDTNSLYCKDNVKSYKPSFGNTKKTSILFEKTKNKQNRTKELKSGVKRSHGRSKSEYTGIKYSKINEKARPLLSPENLSFSKYGLFPEATLSNSTKNCSVSTVKSSNTNQNHHNKILGVNKSESKDNKQISLALSSKILSNTKLGENSQFFNSRKRLIRPTIPKKATLRSNLELYIKFIKNTKVFEYFLMVYGAIQKAFDLVIFCLKIAYITVKFLARCLADYRYSSGLYIITKKPENERNISVFNRIKEAFSFYSKIGNISSSNINIESSFFDRSESVFKSLKSKDVANKNIKTQKLGLDPIYQTFMLINNVLLLGYYNSWFLEKFFRDSVDEDMVVSGIKSLRESLFPNGDRPVKDHKYRTIVQEKQLQEDAIKLLSELIPDILADYFYGNKDSERLEASNKILHPVQNQQENSDVELTENQTLAKEEQKILLKEFERKDLARKLAIPTDDSKVKLRLRELNEPIILFGEGPGDRRDRLRFLLSNIELEKSKNGILDSSTITLATNDMDLDDYQGSTGYELLSSEFADQRPISKCRFSPNSKILATGSWSGLVKLWDVSTMNLISTLRGHVDRVSGLCFHPHSTMNLDSGSANIASCGTDSMIHLWSLERLTCLFRLFILLWYHLLELKHLIFIYYSSNPIVTLKGHLSRVAQVDFHPSGNYLASASFDGSWRLWDINTHSELLLQEGHSKEVYTVKFQNDGSLVASAGLDSIGRVWDVRTGRSVMTLQGHIREIYSLDWSPNGHQVATGSADNTVRIFDLRSLRELYTIPAHNSLVSEVLYFDSSNKAHSSNSGVSSIANSGLVTCSFDGIMKIWSDADFKLIHSIKAHEGKIMGADISKGFISLILLHFF</sequence>
<dbReference type="GO" id="GO:0006260">
    <property type="term" value="P:DNA replication"/>
    <property type="evidence" value="ECO:0007669"/>
    <property type="project" value="UniProtKB-KW"/>
</dbReference>
<dbReference type="SUPFAM" id="SSF52058">
    <property type="entry name" value="L domain-like"/>
    <property type="match status" value="2"/>
</dbReference>
<keyword evidence="7" id="KW-0235">DNA replication</keyword>
<dbReference type="InterPro" id="IPR003114">
    <property type="entry name" value="Phox_assoc"/>
</dbReference>
<dbReference type="GO" id="GO:0046540">
    <property type="term" value="C:U4/U6 x U5 tri-snRNP complex"/>
    <property type="evidence" value="ECO:0007669"/>
    <property type="project" value="TreeGrafter"/>
</dbReference>
<reference evidence="17 18" key="1">
    <citation type="journal article" date="2016" name="Mol. Biol. Evol.">
        <title>Genome-Wide Survey of Gut Fungi (Harpellales) Reveals the First Horizontally Transferred Ubiquitin Gene from a Mosquito Host.</title>
        <authorList>
            <person name="Wang Y."/>
            <person name="White M.M."/>
            <person name="Kvist S."/>
            <person name="Moncalvo J.M."/>
        </authorList>
    </citation>
    <scope>NUCLEOTIDE SEQUENCE [LARGE SCALE GENOMIC DNA]</scope>
    <source>
        <strain evidence="17 18">ALG-7-W6</strain>
    </source>
</reference>
<dbReference type="Pfam" id="PF08628">
    <property type="entry name" value="Nexin_C"/>
    <property type="match status" value="1"/>
</dbReference>
<dbReference type="CDD" id="cd00200">
    <property type="entry name" value="WD40"/>
    <property type="match status" value="1"/>
</dbReference>
<feature type="compositionally biased region" description="Basic and acidic residues" evidence="14">
    <location>
        <begin position="1096"/>
        <end position="1105"/>
    </location>
</feature>
<dbReference type="PANTHER" id="PTHR19846:SF0">
    <property type="entry name" value="PRE-MRNA PROCESSING FACTOR 4"/>
    <property type="match status" value="1"/>
</dbReference>
<dbReference type="InterPro" id="IPR015943">
    <property type="entry name" value="WD40/YVTN_repeat-like_dom_sf"/>
</dbReference>
<dbReference type="InterPro" id="IPR001680">
    <property type="entry name" value="WD40_rpt"/>
</dbReference>
<gene>
    <name evidence="17" type="ORF">AYI68_g2981</name>
</gene>
<evidence type="ECO:0000256" key="9">
    <source>
        <dbReference type="ARBA" id="ARBA00022838"/>
    </source>
</evidence>
<evidence type="ECO:0000256" key="11">
    <source>
        <dbReference type="ARBA" id="ARBA00023328"/>
    </source>
</evidence>
<dbReference type="Pfam" id="PF13855">
    <property type="entry name" value="LRR_8"/>
    <property type="match status" value="2"/>
</dbReference>
<feature type="repeat" description="WD" evidence="13">
    <location>
        <begin position="1707"/>
        <end position="1748"/>
    </location>
</feature>
<feature type="domain" description="Pre-mRNA processing factor 4 (PRP4)-like" evidence="16">
    <location>
        <begin position="1512"/>
        <end position="1561"/>
    </location>
</feature>
<feature type="domain" description="PXA" evidence="15">
    <location>
        <begin position="820"/>
        <end position="984"/>
    </location>
</feature>
<feature type="compositionally biased region" description="Basic and acidic residues" evidence="14">
    <location>
        <begin position="115"/>
        <end position="127"/>
    </location>
</feature>
<dbReference type="InterPro" id="IPR014906">
    <property type="entry name" value="PRP4-like"/>
</dbReference>
<evidence type="ECO:0000256" key="10">
    <source>
        <dbReference type="ARBA" id="ARBA00022895"/>
    </source>
</evidence>
<evidence type="ECO:0000256" key="8">
    <source>
        <dbReference type="ARBA" id="ARBA00022737"/>
    </source>
</evidence>
<dbReference type="Pfam" id="PF12799">
    <property type="entry name" value="LRR_4"/>
    <property type="match status" value="1"/>
</dbReference>
<dbReference type="PROSITE" id="PS51450">
    <property type="entry name" value="LRR"/>
    <property type="match status" value="3"/>
</dbReference>
<feature type="region of interest" description="Disordered" evidence="14">
    <location>
        <begin position="1096"/>
        <end position="1116"/>
    </location>
</feature>
<dbReference type="GO" id="GO:0030621">
    <property type="term" value="F:U4 snRNA binding"/>
    <property type="evidence" value="ECO:0007669"/>
    <property type="project" value="TreeGrafter"/>
</dbReference>
<feature type="region of interest" description="Disordered" evidence="14">
    <location>
        <begin position="49"/>
        <end position="139"/>
    </location>
</feature>
<keyword evidence="5 13" id="KW-0853">WD repeat</keyword>
<feature type="compositionally biased region" description="Polar residues" evidence="14">
    <location>
        <begin position="1"/>
        <end position="20"/>
    </location>
</feature>
<evidence type="ECO:0000256" key="13">
    <source>
        <dbReference type="PROSITE-ProRule" id="PRU00221"/>
    </source>
</evidence>
<dbReference type="Proteomes" id="UP000187455">
    <property type="component" value="Unassembled WGS sequence"/>
</dbReference>
<dbReference type="GO" id="GO:0000781">
    <property type="term" value="C:chromosome, telomeric region"/>
    <property type="evidence" value="ECO:0007669"/>
    <property type="project" value="UniProtKB-SubCell"/>
</dbReference>
<accession>A0A1R0H166</accession>
<dbReference type="InterPro" id="IPR019775">
    <property type="entry name" value="WD40_repeat_CS"/>
</dbReference>
<dbReference type="SUPFAM" id="SSF50978">
    <property type="entry name" value="WD40 repeat-like"/>
    <property type="match status" value="1"/>
</dbReference>
<keyword evidence="6" id="KW-0433">Leucine-rich repeat</keyword>
<evidence type="ECO:0000256" key="7">
    <source>
        <dbReference type="ARBA" id="ARBA00022705"/>
    </source>
</evidence>
<keyword evidence="8" id="KW-0677">Repeat</keyword>
<keyword evidence="11" id="KW-0137">Centromere</keyword>
<evidence type="ECO:0000256" key="14">
    <source>
        <dbReference type="SAM" id="MobiDB-lite"/>
    </source>
</evidence>
<dbReference type="SMART" id="SM00313">
    <property type="entry name" value="PXA"/>
    <property type="match status" value="1"/>
</dbReference>
<feature type="repeat" description="WD" evidence="13">
    <location>
        <begin position="1588"/>
        <end position="1629"/>
    </location>
</feature>
<dbReference type="PANTHER" id="PTHR19846">
    <property type="entry name" value="WD40 REPEAT PROTEIN"/>
    <property type="match status" value="1"/>
</dbReference>
<dbReference type="PROSITE" id="PS00678">
    <property type="entry name" value="WD_REPEATS_1"/>
    <property type="match status" value="1"/>
</dbReference>
<proteinExistence type="inferred from homology"/>
<comment type="subcellular location">
    <subcellularLocation>
        <location evidence="2">Chromosome</location>
        <location evidence="2">Centromere</location>
        <location evidence="2">Kinetochore</location>
    </subcellularLocation>
    <subcellularLocation>
        <location evidence="1">Chromosome</location>
        <location evidence="1">Telomere</location>
    </subcellularLocation>
</comment>
<dbReference type="STRING" id="133383.A0A1R0H166"/>
<keyword evidence="10" id="KW-0158">Chromosome</keyword>
<feature type="repeat" description="WD" evidence="13">
    <location>
        <begin position="1791"/>
        <end position="1832"/>
    </location>
</feature>
<dbReference type="Pfam" id="PF08799">
    <property type="entry name" value="PRP4"/>
    <property type="match status" value="1"/>
</dbReference>
<dbReference type="PROSITE" id="PS50082">
    <property type="entry name" value="WD_REPEATS_2"/>
    <property type="match status" value="4"/>
</dbReference>
<dbReference type="InterPro" id="IPR001611">
    <property type="entry name" value="Leu-rich_rpt"/>
</dbReference>
<keyword evidence="9" id="KW-0995">Kinetochore</keyword>
<evidence type="ECO:0000256" key="1">
    <source>
        <dbReference type="ARBA" id="ARBA00004574"/>
    </source>
</evidence>
<keyword evidence="10" id="KW-0779">Telomere</keyword>
<feature type="compositionally biased region" description="Polar residues" evidence="14">
    <location>
        <begin position="73"/>
        <end position="90"/>
    </location>
</feature>
<evidence type="ECO:0000313" key="17">
    <source>
        <dbReference type="EMBL" id="OLY82889.1"/>
    </source>
</evidence>
<dbReference type="PROSITE" id="PS50294">
    <property type="entry name" value="WD_REPEATS_REGION"/>
    <property type="match status" value="3"/>
</dbReference>
<dbReference type="Pfam" id="PF00400">
    <property type="entry name" value="WD40"/>
    <property type="match status" value="5"/>
</dbReference>
<dbReference type="SMART" id="SM00500">
    <property type="entry name" value="SFM"/>
    <property type="match status" value="1"/>
</dbReference>
<dbReference type="InterPro" id="IPR036322">
    <property type="entry name" value="WD40_repeat_dom_sf"/>
</dbReference>
<dbReference type="InterPro" id="IPR025875">
    <property type="entry name" value="Leu-rich_rpt_4"/>
</dbReference>
<dbReference type="Gene3D" id="3.80.10.10">
    <property type="entry name" value="Ribonuclease Inhibitor"/>
    <property type="match status" value="3"/>
</dbReference>
<dbReference type="InterPro" id="IPR032675">
    <property type="entry name" value="LRR_dom_sf"/>
</dbReference>
<evidence type="ECO:0000256" key="6">
    <source>
        <dbReference type="ARBA" id="ARBA00022614"/>
    </source>
</evidence>
<dbReference type="InterPro" id="IPR013937">
    <property type="entry name" value="Sorting_nexin_C"/>
</dbReference>
<evidence type="ECO:0000259" key="16">
    <source>
        <dbReference type="SMART" id="SM00500"/>
    </source>
</evidence>
<dbReference type="InterPro" id="IPR003591">
    <property type="entry name" value="Leu-rich_rpt_typical-subtyp"/>
</dbReference>
<evidence type="ECO:0000256" key="3">
    <source>
        <dbReference type="ARBA" id="ARBA00007545"/>
    </source>
</evidence>
<evidence type="ECO:0000256" key="12">
    <source>
        <dbReference type="ARBA" id="ARBA00033046"/>
    </source>
</evidence>
<dbReference type="SUPFAM" id="SSF158230">
    <property type="entry name" value="PRP4-like"/>
    <property type="match status" value="1"/>
</dbReference>
<dbReference type="Gene3D" id="2.130.10.10">
    <property type="entry name" value="YVTN repeat-like/Quinoprotein amine dehydrogenase"/>
    <property type="match status" value="3"/>
</dbReference>
<comment type="similarity">
    <text evidence="3">Belongs to the LRWD1 family.</text>
</comment>